<feature type="transmembrane region" description="Helical" evidence="2">
    <location>
        <begin position="77"/>
        <end position="95"/>
    </location>
</feature>
<keyword evidence="2" id="KW-1133">Transmembrane helix</keyword>
<evidence type="ECO:0000256" key="2">
    <source>
        <dbReference type="SAM" id="Phobius"/>
    </source>
</evidence>
<reference evidence="4" key="1">
    <citation type="journal article" date="2019" name="Int. J. Syst. Evol. Microbiol.">
        <title>The Global Catalogue of Microorganisms (GCM) 10K type strain sequencing project: providing services to taxonomists for standard genome sequencing and annotation.</title>
        <authorList>
            <consortium name="The Broad Institute Genomics Platform"/>
            <consortium name="The Broad Institute Genome Sequencing Center for Infectious Disease"/>
            <person name="Wu L."/>
            <person name="Ma J."/>
        </authorList>
    </citation>
    <scope>NUCLEOTIDE SEQUENCE [LARGE SCALE GENOMIC DNA]</scope>
    <source>
        <strain evidence="4">JCM 16546</strain>
    </source>
</reference>
<dbReference type="Pfam" id="PF12811">
    <property type="entry name" value="BaxI_1"/>
    <property type="match status" value="1"/>
</dbReference>
<feature type="transmembrane region" description="Helical" evidence="2">
    <location>
        <begin position="189"/>
        <end position="210"/>
    </location>
</feature>
<keyword evidence="2" id="KW-0812">Transmembrane</keyword>
<protein>
    <submittedName>
        <fullName evidence="3">Bax inhibitor-1/YccA family protein</fullName>
    </submittedName>
</protein>
<dbReference type="PANTHER" id="PTHR41282:SF1">
    <property type="entry name" value="CONSERVED TRANSMEMBRANE PROTEIN-RELATED"/>
    <property type="match status" value="1"/>
</dbReference>
<gene>
    <name evidence="3" type="ORF">GCM10022202_16120</name>
</gene>
<feature type="transmembrane region" description="Helical" evidence="2">
    <location>
        <begin position="271"/>
        <end position="293"/>
    </location>
</feature>
<feature type="transmembrane region" description="Helical" evidence="2">
    <location>
        <begin position="131"/>
        <end position="149"/>
    </location>
</feature>
<comment type="caution">
    <text evidence="3">The sequence shown here is derived from an EMBL/GenBank/DDBJ whole genome shotgun (WGS) entry which is preliminary data.</text>
</comment>
<keyword evidence="4" id="KW-1185">Reference proteome</keyword>
<accession>A0ABP7BCJ4</accession>
<feature type="transmembrane region" description="Helical" evidence="2">
    <location>
        <begin position="155"/>
        <end position="177"/>
    </location>
</feature>
<evidence type="ECO:0000256" key="1">
    <source>
        <dbReference type="SAM" id="MobiDB-lite"/>
    </source>
</evidence>
<feature type="transmembrane region" description="Helical" evidence="2">
    <location>
        <begin position="101"/>
        <end position="119"/>
    </location>
</feature>
<dbReference type="InterPro" id="IPR010539">
    <property type="entry name" value="BaxI_1-like"/>
</dbReference>
<sequence>MARFGFTDPAFQTSTRPPQAPSYAAQTYPGGAAAGQQTPSAGLVPPTAEHLEGLYSAPSADATDTGRMTVEDTIHKTLGAFAVLVVAAAVGWFATIVSPGLGIGLAVVGAIAGFVLGLVNSFKKMPGAGLVLTYSAAQGLFVGAFSLIMEAAFPGIVMQATLATIAVVGVTLALFSSGKVRTSPRMTKIVMVAALGYLVFSLINGAFMIFGGPFSESAWGMRSGFEIMGIPLGVIIGILAVLMAAYMLVMDFEFVQNGARNGAPRKLGWKASFGIVATVVWIYVEILRIVAILRGND</sequence>
<keyword evidence="2" id="KW-0472">Membrane</keyword>
<dbReference type="Proteomes" id="UP001410795">
    <property type="component" value="Unassembled WGS sequence"/>
</dbReference>
<evidence type="ECO:0000313" key="3">
    <source>
        <dbReference type="EMBL" id="GAA3656633.1"/>
    </source>
</evidence>
<feature type="transmembrane region" description="Helical" evidence="2">
    <location>
        <begin position="230"/>
        <end position="250"/>
    </location>
</feature>
<evidence type="ECO:0000313" key="4">
    <source>
        <dbReference type="Proteomes" id="UP001410795"/>
    </source>
</evidence>
<dbReference type="RefSeq" id="WP_221858663.1">
    <property type="nucleotide sequence ID" value="NZ_BAAAYV010000006.1"/>
</dbReference>
<proteinExistence type="predicted"/>
<dbReference type="PANTHER" id="PTHR41282">
    <property type="entry name" value="CONSERVED TRANSMEMBRANE PROTEIN-RELATED"/>
    <property type="match status" value="1"/>
</dbReference>
<name>A0ABP7BCJ4_9MICO</name>
<feature type="region of interest" description="Disordered" evidence="1">
    <location>
        <begin position="1"/>
        <end position="43"/>
    </location>
</feature>
<dbReference type="EMBL" id="BAAAYV010000006">
    <property type="protein sequence ID" value="GAA3656633.1"/>
    <property type="molecule type" value="Genomic_DNA"/>
</dbReference>
<organism evidence="3 4">
    <name type="scientific">Microbacterium marinilacus</name>
    <dbReference type="NCBI Taxonomy" id="415209"/>
    <lineage>
        <taxon>Bacteria</taxon>
        <taxon>Bacillati</taxon>
        <taxon>Actinomycetota</taxon>
        <taxon>Actinomycetes</taxon>
        <taxon>Micrococcales</taxon>
        <taxon>Microbacteriaceae</taxon>
        <taxon>Microbacterium</taxon>
    </lineage>
</organism>